<evidence type="ECO:0000256" key="2">
    <source>
        <dbReference type="ARBA" id="ARBA00005814"/>
    </source>
</evidence>
<dbReference type="Pfam" id="PF00005">
    <property type="entry name" value="ABC_tran"/>
    <property type="match status" value="1"/>
</dbReference>
<protein>
    <recommendedName>
        <fullName evidence="9">ABC transporter domain-containing protein</fullName>
    </recommendedName>
</protein>
<reference evidence="10" key="1">
    <citation type="submission" date="2020-11" db="EMBL/GenBank/DDBJ databases">
        <authorList>
            <person name="Tran Van P."/>
        </authorList>
    </citation>
    <scope>NUCLEOTIDE SEQUENCE</scope>
</reference>
<feature type="non-terminal residue" evidence="10">
    <location>
        <position position="1"/>
    </location>
</feature>
<evidence type="ECO:0000313" key="11">
    <source>
        <dbReference type="Proteomes" id="UP000728032"/>
    </source>
</evidence>
<dbReference type="Proteomes" id="UP000728032">
    <property type="component" value="Unassembled WGS sequence"/>
</dbReference>
<dbReference type="InterPro" id="IPR003593">
    <property type="entry name" value="AAA+_ATPase"/>
</dbReference>
<evidence type="ECO:0000256" key="5">
    <source>
        <dbReference type="ARBA" id="ARBA00022741"/>
    </source>
</evidence>
<keyword evidence="4" id="KW-0812">Transmembrane</keyword>
<keyword evidence="8" id="KW-0472">Membrane</keyword>
<evidence type="ECO:0000256" key="1">
    <source>
        <dbReference type="ARBA" id="ARBA00004141"/>
    </source>
</evidence>
<dbReference type="PANTHER" id="PTHR48041:SF139">
    <property type="entry name" value="PROTEIN SCARLET"/>
    <property type="match status" value="1"/>
</dbReference>
<dbReference type="PANTHER" id="PTHR48041">
    <property type="entry name" value="ABC TRANSPORTER G FAMILY MEMBER 28"/>
    <property type="match status" value="1"/>
</dbReference>
<evidence type="ECO:0000256" key="3">
    <source>
        <dbReference type="ARBA" id="ARBA00022448"/>
    </source>
</evidence>
<keyword evidence="6" id="KW-0067">ATP-binding</keyword>
<dbReference type="GO" id="GO:0042626">
    <property type="term" value="F:ATPase-coupled transmembrane transporter activity"/>
    <property type="evidence" value="ECO:0007669"/>
    <property type="project" value="TreeGrafter"/>
</dbReference>
<feature type="domain" description="ABC transporter" evidence="9">
    <location>
        <begin position="412"/>
        <end position="652"/>
    </location>
</feature>
<evidence type="ECO:0000256" key="4">
    <source>
        <dbReference type="ARBA" id="ARBA00022692"/>
    </source>
</evidence>
<evidence type="ECO:0000313" key="10">
    <source>
        <dbReference type="EMBL" id="CAD7659324.1"/>
    </source>
</evidence>
<dbReference type="InterPro" id="IPR003439">
    <property type="entry name" value="ABC_transporter-like_ATP-bd"/>
</dbReference>
<dbReference type="PROSITE" id="PS50893">
    <property type="entry name" value="ABC_TRANSPORTER_2"/>
    <property type="match status" value="1"/>
</dbReference>
<comment type="subcellular location">
    <subcellularLocation>
        <location evidence="1">Membrane</location>
        <topology evidence="1">Multi-pass membrane protein</topology>
    </subcellularLocation>
</comment>
<organism evidence="10">
    <name type="scientific">Oppiella nova</name>
    <dbReference type="NCBI Taxonomy" id="334625"/>
    <lineage>
        <taxon>Eukaryota</taxon>
        <taxon>Metazoa</taxon>
        <taxon>Ecdysozoa</taxon>
        <taxon>Arthropoda</taxon>
        <taxon>Chelicerata</taxon>
        <taxon>Arachnida</taxon>
        <taxon>Acari</taxon>
        <taxon>Acariformes</taxon>
        <taxon>Sarcoptiformes</taxon>
        <taxon>Oribatida</taxon>
        <taxon>Brachypylina</taxon>
        <taxon>Oppioidea</taxon>
        <taxon>Oppiidae</taxon>
        <taxon>Oppiella</taxon>
    </lineage>
</organism>
<dbReference type="InterPro" id="IPR017871">
    <property type="entry name" value="ABC_transporter-like_CS"/>
</dbReference>
<gene>
    <name evidence="10" type="ORF">ONB1V03_LOCUS15920</name>
</gene>
<dbReference type="EMBL" id="CAJPVJ010017119">
    <property type="protein sequence ID" value="CAG2176486.1"/>
    <property type="molecule type" value="Genomic_DNA"/>
</dbReference>
<dbReference type="OrthoDB" id="6489438at2759"/>
<keyword evidence="7" id="KW-1133">Transmembrane helix</keyword>
<evidence type="ECO:0000256" key="6">
    <source>
        <dbReference type="ARBA" id="ARBA00022840"/>
    </source>
</evidence>
<dbReference type="GO" id="GO:0005524">
    <property type="term" value="F:ATP binding"/>
    <property type="evidence" value="ECO:0007669"/>
    <property type="project" value="UniProtKB-KW"/>
</dbReference>
<sequence>MQCLKGLAQKHDISIIASIHQPNTDVLHLCDRLYVLSKGGHCVYWGPPDKLPQHLNSCGITCDEDQVPIETLITIASKGMSDPVVHELRAKTTSRAKQEVQEVFSQTDVALIQHKKKWFSFQDIYLLLCRQSTEVYSYRWRQISAKTVLFIGISLAFSLSVNSSVGRYDDCVSLTTSLSAGNDTSCLQMADRDFMVDQNVNYLLNTLWTFAVLQSVVTVSEKIIALKIMANEHQNMWYSSGVYFVTETLADLVSVTMNAGASAAILFFVSNQPNELGGNRRFLNYMLAFQLNLHGFDAFAHLVSIIFYKYKSMCFMIDLVYTIITGVINNVFMDLHTMPAFVRKLSDLSVFKLTTDAVMIAIYGMDRCPTNWFSQSLFRSHIKNKVSVRNTVDTIMSPDVDCPTESAPVLSIAWIDMTLKSRQTLFSSEKLILRRIKGVVEFGSMTALMGPSGAGKTSLLKALNGMNSRLMTKESAIHLNVETGVRTCFIAQDQREHLMSGLSVKQALIYASKLKNGSFEGRVDHESNVWQLMDELAISDISAINVEKCSSGQQKRIVMAMEMTAQLKPNLICVDEPTSGVDSYSALLMIQCFKRLSHRHRLSIITSIHQPNVEIIVLFNRLYILAKGGLTVYSGPPYGLRQHLSDCHILCTENQIPIEVLMKIAAIGVDNEAVIDMSDKTTKEMQEYDDMIATQLKHFPKGIPIQRKGMSFGECWHLMGRALTNTLRSNWKFIGVQVIAYVSLGGFFRALYDEPLDRAVGCQPLTAGHCDLSAKAIEDTK</sequence>
<dbReference type="InterPro" id="IPR050352">
    <property type="entry name" value="ABCG_transporters"/>
</dbReference>
<name>A0A7R9MFM4_9ACAR</name>
<dbReference type="GO" id="GO:0016887">
    <property type="term" value="F:ATP hydrolysis activity"/>
    <property type="evidence" value="ECO:0007669"/>
    <property type="project" value="InterPro"/>
</dbReference>
<dbReference type="PROSITE" id="PS00211">
    <property type="entry name" value="ABC_TRANSPORTER_1"/>
    <property type="match status" value="1"/>
</dbReference>
<keyword evidence="3" id="KW-0813">Transport</keyword>
<evidence type="ECO:0000256" key="8">
    <source>
        <dbReference type="ARBA" id="ARBA00023136"/>
    </source>
</evidence>
<comment type="similarity">
    <text evidence="2">Belongs to the ABC transporter superfamily. ABCG family. Eye pigment precursor importer (TC 3.A.1.204) subfamily.</text>
</comment>
<dbReference type="EMBL" id="OC931944">
    <property type="protein sequence ID" value="CAD7659324.1"/>
    <property type="molecule type" value="Genomic_DNA"/>
</dbReference>
<accession>A0A7R9MFM4</accession>
<evidence type="ECO:0000256" key="7">
    <source>
        <dbReference type="ARBA" id="ARBA00022989"/>
    </source>
</evidence>
<evidence type="ECO:0000259" key="9">
    <source>
        <dbReference type="PROSITE" id="PS50893"/>
    </source>
</evidence>
<keyword evidence="5" id="KW-0547">Nucleotide-binding</keyword>
<dbReference type="Gene3D" id="3.40.50.300">
    <property type="entry name" value="P-loop containing nucleotide triphosphate hydrolases"/>
    <property type="match status" value="1"/>
</dbReference>
<proteinExistence type="inferred from homology"/>
<dbReference type="SUPFAM" id="SSF52540">
    <property type="entry name" value="P-loop containing nucleoside triphosphate hydrolases"/>
    <property type="match status" value="1"/>
</dbReference>
<dbReference type="SMART" id="SM00382">
    <property type="entry name" value="AAA"/>
    <property type="match status" value="1"/>
</dbReference>
<dbReference type="InterPro" id="IPR027417">
    <property type="entry name" value="P-loop_NTPase"/>
</dbReference>
<dbReference type="GO" id="GO:0016020">
    <property type="term" value="C:membrane"/>
    <property type="evidence" value="ECO:0007669"/>
    <property type="project" value="UniProtKB-SubCell"/>
</dbReference>
<keyword evidence="11" id="KW-1185">Reference proteome</keyword>
<dbReference type="AlphaFoldDB" id="A0A7R9MFM4"/>